<sequence length="95" mass="10705">MSHELKELSITLPEEVAVALAERVVSGAYDSESEVVRDGLIDLFLREEAAETWLHEEVGEAYDELRDHPCLAWDVQGVRAHLAEAHAHHQARPRP</sequence>
<dbReference type="RefSeq" id="WP_223908532.1">
    <property type="nucleotide sequence ID" value="NZ_AP025017.1"/>
</dbReference>
<dbReference type="InterPro" id="IPR038296">
    <property type="entry name" value="ParD_sf"/>
</dbReference>
<dbReference type="Gene3D" id="6.10.10.120">
    <property type="entry name" value="Antitoxin ParD1-like"/>
    <property type="match status" value="1"/>
</dbReference>
<name>A0ABM7UE61_9ACTO</name>
<protein>
    <submittedName>
        <fullName evidence="1">CopG family transcriptional regulator</fullName>
    </submittedName>
</protein>
<gene>
    <name evidence="1" type="ORF">MANAM107_22910</name>
</gene>
<accession>A0ABM7UE61</accession>
<dbReference type="EMBL" id="AP025017">
    <property type="protein sequence ID" value="BDA65457.1"/>
    <property type="molecule type" value="Genomic_DNA"/>
</dbReference>
<keyword evidence="2" id="KW-1185">Reference proteome</keyword>
<evidence type="ECO:0000313" key="2">
    <source>
        <dbReference type="Proteomes" id="UP000824496"/>
    </source>
</evidence>
<dbReference type="SUPFAM" id="SSF47598">
    <property type="entry name" value="Ribbon-helix-helix"/>
    <property type="match status" value="1"/>
</dbReference>
<dbReference type="InterPro" id="IPR010985">
    <property type="entry name" value="Ribbon_hlx_hlx"/>
</dbReference>
<proteinExistence type="predicted"/>
<organism evidence="1 2">
    <name type="scientific">Actinomyces capricornis</name>
    <dbReference type="NCBI Taxonomy" id="2755559"/>
    <lineage>
        <taxon>Bacteria</taxon>
        <taxon>Bacillati</taxon>
        <taxon>Actinomycetota</taxon>
        <taxon>Actinomycetes</taxon>
        <taxon>Actinomycetales</taxon>
        <taxon>Actinomycetaceae</taxon>
        <taxon>Actinomyces</taxon>
    </lineage>
</organism>
<reference evidence="1 2" key="1">
    <citation type="submission" date="2021-08" db="EMBL/GenBank/DDBJ databases">
        <title>Whole genome sequence of novel Actinomyces species strain MAS-1.</title>
        <authorList>
            <person name="Saito M."/>
            <person name="Kuwahara N."/>
            <person name="Takizawa T."/>
            <person name="Gotouda H."/>
            <person name="Ochiai T."/>
        </authorList>
    </citation>
    <scope>NUCLEOTIDE SEQUENCE [LARGE SCALE GENOMIC DNA]</scope>
    <source>
        <strain evidence="1 2">MAS-1</strain>
    </source>
</reference>
<dbReference type="Proteomes" id="UP000824496">
    <property type="component" value="Chromosome"/>
</dbReference>
<evidence type="ECO:0000313" key="1">
    <source>
        <dbReference type="EMBL" id="BDA65457.1"/>
    </source>
</evidence>